<accession>A0AAU8MJ86</accession>
<name>A0AAU8MJ86_9CAUD</name>
<dbReference type="EMBL" id="PP965498">
    <property type="protein sequence ID" value="XCO00423.1"/>
    <property type="molecule type" value="Genomic_DNA"/>
</dbReference>
<organism evidence="1">
    <name type="scientific">Geladintestivirus 1</name>
    <dbReference type="NCBI Taxonomy" id="3233133"/>
    <lineage>
        <taxon>Viruses</taxon>
        <taxon>Duplodnaviria</taxon>
        <taxon>Heunggongvirae</taxon>
        <taxon>Uroviricota</taxon>
        <taxon>Caudoviricetes</taxon>
        <taxon>Crassvirales</taxon>
    </lineage>
</organism>
<evidence type="ECO:0000313" key="3">
    <source>
        <dbReference type="EMBL" id="XCO00520.1"/>
    </source>
</evidence>
<dbReference type="EMBL" id="PP965499">
    <property type="protein sequence ID" value="XCO00520.1"/>
    <property type="molecule type" value="Genomic_DNA"/>
</dbReference>
<evidence type="ECO:0000313" key="2">
    <source>
        <dbReference type="EMBL" id="XCO00423.1"/>
    </source>
</evidence>
<sequence>MIEFNFTFKTAKVKEITKKVVRKAKTSKNSNQKRDKIITLERNYVSIINKDDFNHYFILDMNGIPVSIDKDCYDCQNKAVIYRYINNTYFTYIRYKEDRLPSMTPDYLPFKPGIKVKGNIVNKNGKIVFIIKKILK</sequence>
<evidence type="ECO:0000313" key="1">
    <source>
        <dbReference type="EMBL" id="XCO00325.1"/>
    </source>
</evidence>
<proteinExistence type="predicted"/>
<protein>
    <submittedName>
        <fullName evidence="1">Uncharacterized protein</fullName>
    </submittedName>
</protein>
<dbReference type="EMBL" id="PP965497">
    <property type="protein sequence ID" value="XCO00325.1"/>
    <property type="molecule type" value="Genomic_DNA"/>
</dbReference>
<reference evidence="1" key="1">
    <citation type="submission" date="2024-06" db="EMBL/GenBank/DDBJ databases">
        <title>Intestivirid acquisition increases across infancy in a wild primate population.</title>
        <authorList>
            <person name="Schneider-Creas I.A."/>
            <person name="Moya I.L."/>
            <person name="Chiou K.L."/>
            <person name="Baniel A."/>
            <person name="Azanaw Haile A."/>
            <person name="Kebede F."/>
            <person name="Abebe B."/>
            <person name="Snyder-Mackler N."/>
            <person name="Varsani A."/>
        </authorList>
    </citation>
    <scope>NUCLEOTIDE SEQUENCE</scope>
    <source>
        <strain evidence="1">Int_RNL_2016_0117_DIX</strain>
        <strain evidence="3">Int_RNL_2017_0546_COW</strain>
        <strain evidence="2">Int_RNL_2018_0945_COW</strain>
    </source>
</reference>